<keyword evidence="5 8" id="KW-0812">Transmembrane</keyword>
<evidence type="ECO:0000256" key="8">
    <source>
        <dbReference type="SAM" id="Phobius"/>
    </source>
</evidence>
<accession>A0ABV3VXN8</accession>
<name>A0ABV3VXN8_9BACI</name>
<evidence type="ECO:0000256" key="5">
    <source>
        <dbReference type="ARBA" id="ARBA00022692"/>
    </source>
</evidence>
<reference evidence="9 10" key="1">
    <citation type="submission" date="2024-07" db="EMBL/GenBank/DDBJ databases">
        <title>Characterization of a bacterium isolated from hydrolysated instant sea cucumber by whole-genome sequencing and metabolomics.</title>
        <authorList>
            <person name="Luo X."/>
            <person name="Zhang Z."/>
            <person name="Zheng Z."/>
            <person name="Zhang W."/>
            <person name="Ming T."/>
            <person name="Jiao L."/>
            <person name="Su X."/>
            <person name="Kong F."/>
            <person name="Xu J."/>
        </authorList>
    </citation>
    <scope>NUCLEOTIDE SEQUENCE [LARGE SCALE GENOMIC DNA]</scope>
    <source>
        <strain evidence="9 10">XL-2024</strain>
    </source>
</reference>
<feature type="transmembrane region" description="Helical" evidence="8">
    <location>
        <begin position="156"/>
        <end position="176"/>
    </location>
</feature>
<dbReference type="Pfam" id="PF01032">
    <property type="entry name" value="FecCD"/>
    <property type="match status" value="1"/>
</dbReference>
<comment type="similarity">
    <text evidence="2">Belongs to the binding-protein-dependent transport system permease family. FecCD subfamily.</text>
</comment>
<dbReference type="InterPro" id="IPR000522">
    <property type="entry name" value="ABC_transptr_permease_BtuC"/>
</dbReference>
<organism evidence="9 10">
    <name type="scientific">Lysinibacillus xylanilyticus</name>
    <dbReference type="NCBI Taxonomy" id="582475"/>
    <lineage>
        <taxon>Bacteria</taxon>
        <taxon>Bacillati</taxon>
        <taxon>Bacillota</taxon>
        <taxon>Bacilli</taxon>
        <taxon>Bacillales</taxon>
        <taxon>Bacillaceae</taxon>
        <taxon>Lysinibacillus</taxon>
    </lineage>
</organism>
<evidence type="ECO:0000256" key="1">
    <source>
        <dbReference type="ARBA" id="ARBA00004651"/>
    </source>
</evidence>
<evidence type="ECO:0000256" key="3">
    <source>
        <dbReference type="ARBA" id="ARBA00022448"/>
    </source>
</evidence>
<comment type="caution">
    <text evidence="9">The sequence shown here is derived from an EMBL/GenBank/DDBJ whole genome shotgun (WGS) entry which is preliminary data.</text>
</comment>
<evidence type="ECO:0000313" key="10">
    <source>
        <dbReference type="Proteomes" id="UP001558534"/>
    </source>
</evidence>
<sequence length="338" mass="36371">MNIFQKRKKRTRQVMLVLTLLTCATVLYGLNTGSLKIAPINVLLTFLGQGTEIEEMVLFEYRLPRIIITILAGAGLGVAGAIFQGITRNPLADPGILGIHAGAGAGLMIYMTYFTTINTIPALAIPLFTFAGGIIAASLIMFFSYERQKGVLPTRLLLVGIAIAAGFNALTLYLSLQLDEKTYSFAASWLLGNVWGRDWIHVYALLPWICILLPLAFMKSKTLNSFSLGDSISTSIGTKVQSERIKLLFLAVALSCASVAMTGGIGFIGLVAPHIARRLVGPAHEHLLPISAFVGIVILVLSDTLARSVFEPSVIPAGVIVSAVGAPYFLYILFKSKK</sequence>
<evidence type="ECO:0000313" key="9">
    <source>
        <dbReference type="EMBL" id="MEX3745672.1"/>
    </source>
</evidence>
<feature type="transmembrane region" description="Helical" evidence="8">
    <location>
        <begin position="120"/>
        <end position="144"/>
    </location>
</feature>
<comment type="subcellular location">
    <subcellularLocation>
        <location evidence="1">Cell membrane</location>
        <topology evidence="1">Multi-pass membrane protein</topology>
    </subcellularLocation>
</comment>
<protein>
    <submittedName>
        <fullName evidence="9">FecCD family ABC transporter permease</fullName>
    </submittedName>
</protein>
<evidence type="ECO:0000256" key="4">
    <source>
        <dbReference type="ARBA" id="ARBA00022475"/>
    </source>
</evidence>
<gene>
    <name evidence="9" type="ORF">AB1300_11050</name>
</gene>
<dbReference type="Proteomes" id="UP001558534">
    <property type="component" value="Unassembled WGS sequence"/>
</dbReference>
<dbReference type="EMBL" id="JBFRHK010000005">
    <property type="protein sequence ID" value="MEX3745672.1"/>
    <property type="molecule type" value="Genomic_DNA"/>
</dbReference>
<dbReference type="PANTHER" id="PTHR30472:SF64">
    <property type="entry name" value="IRON(3+)-HYDROXAMATE IMPORT SYSTEM PERMEASE PROTEIN FHUG"/>
    <property type="match status" value="1"/>
</dbReference>
<keyword evidence="4" id="KW-1003">Cell membrane</keyword>
<keyword evidence="10" id="KW-1185">Reference proteome</keyword>
<evidence type="ECO:0000256" key="7">
    <source>
        <dbReference type="ARBA" id="ARBA00023136"/>
    </source>
</evidence>
<evidence type="ECO:0000256" key="2">
    <source>
        <dbReference type="ARBA" id="ARBA00007935"/>
    </source>
</evidence>
<keyword evidence="7 8" id="KW-0472">Membrane</keyword>
<dbReference type="RefSeq" id="WP_368636538.1">
    <property type="nucleotide sequence ID" value="NZ_JBFRHK010000005.1"/>
</dbReference>
<feature type="transmembrane region" description="Helical" evidence="8">
    <location>
        <begin position="313"/>
        <end position="334"/>
    </location>
</feature>
<evidence type="ECO:0000256" key="6">
    <source>
        <dbReference type="ARBA" id="ARBA00022989"/>
    </source>
</evidence>
<dbReference type="PANTHER" id="PTHR30472">
    <property type="entry name" value="FERRIC ENTEROBACTIN TRANSPORT SYSTEM PERMEASE PROTEIN"/>
    <property type="match status" value="1"/>
</dbReference>
<feature type="transmembrane region" description="Helical" evidence="8">
    <location>
        <begin position="247"/>
        <end position="275"/>
    </location>
</feature>
<feature type="transmembrane region" description="Helical" evidence="8">
    <location>
        <begin position="95"/>
        <end position="114"/>
    </location>
</feature>
<dbReference type="CDD" id="cd06550">
    <property type="entry name" value="TM_ABC_iron-siderophores_like"/>
    <property type="match status" value="1"/>
</dbReference>
<feature type="transmembrane region" description="Helical" evidence="8">
    <location>
        <begin position="199"/>
        <end position="218"/>
    </location>
</feature>
<dbReference type="SUPFAM" id="SSF81345">
    <property type="entry name" value="ABC transporter involved in vitamin B12 uptake, BtuC"/>
    <property type="match status" value="1"/>
</dbReference>
<dbReference type="Gene3D" id="1.10.3470.10">
    <property type="entry name" value="ABC transporter involved in vitamin B12 uptake, BtuC"/>
    <property type="match status" value="1"/>
</dbReference>
<keyword evidence="6 8" id="KW-1133">Transmembrane helix</keyword>
<keyword evidence="3" id="KW-0813">Transport</keyword>
<proteinExistence type="inferred from homology"/>
<dbReference type="InterPro" id="IPR037294">
    <property type="entry name" value="ABC_BtuC-like"/>
</dbReference>
<feature type="transmembrane region" description="Helical" evidence="8">
    <location>
        <begin position="66"/>
        <end position="83"/>
    </location>
</feature>